<name>A0A0V0QI81_PSEPJ</name>
<comment type="caution">
    <text evidence="3">The sequence shown here is derived from an EMBL/GenBank/DDBJ whole genome shotgun (WGS) entry which is preliminary data.</text>
</comment>
<evidence type="ECO:0000256" key="1">
    <source>
        <dbReference type="SAM" id="Coils"/>
    </source>
</evidence>
<evidence type="ECO:0000313" key="3">
    <source>
        <dbReference type="EMBL" id="KRX01900.1"/>
    </source>
</evidence>
<dbReference type="AlphaFoldDB" id="A0A0V0QI81"/>
<dbReference type="InParanoid" id="A0A0V0QI81"/>
<dbReference type="EMBL" id="LDAU01000161">
    <property type="protein sequence ID" value="KRX01900.1"/>
    <property type="molecule type" value="Genomic_DNA"/>
</dbReference>
<reference evidence="3 4" key="1">
    <citation type="journal article" date="2015" name="Sci. Rep.">
        <title>Genome of the facultative scuticociliatosis pathogen Pseudocohnilembus persalinus provides insight into its virulence through horizontal gene transfer.</title>
        <authorList>
            <person name="Xiong J."/>
            <person name="Wang G."/>
            <person name="Cheng J."/>
            <person name="Tian M."/>
            <person name="Pan X."/>
            <person name="Warren A."/>
            <person name="Jiang C."/>
            <person name="Yuan D."/>
            <person name="Miao W."/>
        </authorList>
    </citation>
    <scope>NUCLEOTIDE SEQUENCE [LARGE SCALE GENOMIC DNA]</scope>
    <source>
        <strain evidence="3">36N120E</strain>
    </source>
</reference>
<keyword evidence="4" id="KW-1185">Reference proteome</keyword>
<dbReference type="Proteomes" id="UP000054937">
    <property type="component" value="Unassembled WGS sequence"/>
</dbReference>
<gene>
    <name evidence="3" type="ORF">PPERSA_05739</name>
</gene>
<keyword evidence="1" id="KW-0175">Coiled coil</keyword>
<evidence type="ECO:0000313" key="4">
    <source>
        <dbReference type="Proteomes" id="UP000054937"/>
    </source>
</evidence>
<evidence type="ECO:0000256" key="2">
    <source>
        <dbReference type="SAM" id="MobiDB-lite"/>
    </source>
</evidence>
<protein>
    <submittedName>
        <fullName evidence="3">Uncharacterized protein</fullName>
    </submittedName>
</protein>
<proteinExistence type="predicted"/>
<accession>A0A0V0QI81</accession>
<organism evidence="3 4">
    <name type="scientific">Pseudocohnilembus persalinus</name>
    <name type="common">Ciliate</name>
    <dbReference type="NCBI Taxonomy" id="266149"/>
    <lineage>
        <taxon>Eukaryota</taxon>
        <taxon>Sar</taxon>
        <taxon>Alveolata</taxon>
        <taxon>Ciliophora</taxon>
        <taxon>Intramacronucleata</taxon>
        <taxon>Oligohymenophorea</taxon>
        <taxon>Scuticociliatia</taxon>
        <taxon>Philasterida</taxon>
        <taxon>Pseudocohnilembidae</taxon>
        <taxon>Pseudocohnilembus</taxon>
    </lineage>
</organism>
<feature type="region of interest" description="Disordered" evidence="2">
    <location>
        <begin position="235"/>
        <end position="271"/>
    </location>
</feature>
<feature type="coiled-coil region" evidence="1">
    <location>
        <begin position="89"/>
        <end position="212"/>
    </location>
</feature>
<sequence>MHEGEETQITQIIQNDNQQCSCGGTYILQKFSREISKKLKEINQNCNWLLIKENEQSEKKVQIIQNKIKQSIQIQKDIQPKENKYFGYLEEQESKLNDLIAQKEALHQEILVKNLEIFQKKLQNLKEQKEQFEKKKQEKQIDEETKIKNLRENIQKIQPRKQQLEKLIQVEPIYIENLNNQLKSDQEYKQKKDKELKQNQQNIDKLEDAQQEQNPFMQTSIKNANQGGNNLFTLPDANYNAFNGDQRKNNKNQQINGRKVGQYSDDDDSDW</sequence>